<evidence type="ECO:0000256" key="3">
    <source>
        <dbReference type="ARBA" id="ARBA00023163"/>
    </source>
</evidence>
<dbReference type="InterPro" id="IPR004111">
    <property type="entry name" value="Repressor_TetR_C"/>
</dbReference>
<keyword evidence="3" id="KW-0804">Transcription</keyword>
<dbReference type="GO" id="GO:0000976">
    <property type="term" value="F:transcription cis-regulatory region binding"/>
    <property type="evidence" value="ECO:0007669"/>
    <property type="project" value="TreeGrafter"/>
</dbReference>
<organism evidence="6 7">
    <name type="scientific">Planotetraspora phitsanulokensis</name>
    <dbReference type="NCBI Taxonomy" id="575192"/>
    <lineage>
        <taxon>Bacteria</taxon>
        <taxon>Bacillati</taxon>
        <taxon>Actinomycetota</taxon>
        <taxon>Actinomycetes</taxon>
        <taxon>Streptosporangiales</taxon>
        <taxon>Streptosporangiaceae</taxon>
        <taxon>Planotetraspora</taxon>
    </lineage>
</organism>
<feature type="region of interest" description="Disordered" evidence="4">
    <location>
        <begin position="1"/>
        <end position="22"/>
    </location>
</feature>
<name>A0A8J3UD02_9ACTN</name>
<comment type="caution">
    <text evidence="6">The sequence shown here is derived from an EMBL/GenBank/DDBJ whole genome shotgun (WGS) entry which is preliminary data.</text>
</comment>
<dbReference type="SUPFAM" id="SSF46689">
    <property type="entry name" value="Homeodomain-like"/>
    <property type="match status" value="1"/>
</dbReference>
<dbReference type="PANTHER" id="PTHR30055">
    <property type="entry name" value="HTH-TYPE TRANSCRIPTIONAL REGULATOR RUTR"/>
    <property type="match status" value="1"/>
</dbReference>
<evidence type="ECO:0000256" key="4">
    <source>
        <dbReference type="SAM" id="MobiDB-lite"/>
    </source>
</evidence>
<sequence length="246" mass="26588">MRKSTPGGIDLIWTQPPPPPRQRALGRDEIVTAAIGVADESGLDAMTMKAVAARLGDYTPMALYRYVHNKDGLVDLMLDAAAAEIPLPAQPGPDWREDLRTLAMDSRRMIGRHPWFARLVHTRPPAGPHMMRRLEFMLAVLTRRGATVAAAMTYAALIDRHITGSGLQEAEEARIERRYGLDDSAKLFAALATLHELAAADGGLPHLTGWFAQPSGPTPAEQFTLGLGFLLDGIAGRLSSHAADGV</sequence>
<keyword evidence="1" id="KW-0805">Transcription regulation</keyword>
<dbReference type="GO" id="GO:0045892">
    <property type="term" value="P:negative regulation of DNA-templated transcription"/>
    <property type="evidence" value="ECO:0007669"/>
    <property type="project" value="InterPro"/>
</dbReference>
<gene>
    <name evidence="6" type="ORF">Pph01_63850</name>
</gene>
<dbReference type="Proteomes" id="UP000622547">
    <property type="component" value="Unassembled WGS sequence"/>
</dbReference>
<dbReference type="GO" id="GO:0003700">
    <property type="term" value="F:DNA-binding transcription factor activity"/>
    <property type="evidence" value="ECO:0007669"/>
    <property type="project" value="TreeGrafter"/>
</dbReference>
<dbReference type="InterPro" id="IPR050109">
    <property type="entry name" value="HTH-type_TetR-like_transc_reg"/>
</dbReference>
<dbReference type="Pfam" id="PF02909">
    <property type="entry name" value="TetR_C_1"/>
    <property type="match status" value="1"/>
</dbReference>
<proteinExistence type="predicted"/>
<dbReference type="PANTHER" id="PTHR30055:SF151">
    <property type="entry name" value="TRANSCRIPTIONAL REGULATORY PROTEIN"/>
    <property type="match status" value="1"/>
</dbReference>
<feature type="domain" description="Tetracycline repressor TetR C-terminal" evidence="5">
    <location>
        <begin position="88"/>
        <end position="235"/>
    </location>
</feature>
<dbReference type="EMBL" id="BOOP01000032">
    <property type="protein sequence ID" value="GII41382.1"/>
    <property type="molecule type" value="Genomic_DNA"/>
</dbReference>
<evidence type="ECO:0000256" key="1">
    <source>
        <dbReference type="ARBA" id="ARBA00023015"/>
    </source>
</evidence>
<keyword evidence="7" id="KW-1185">Reference proteome</keyword>
<evidence type="ECO:0000256" key="2">
    <source>
        <dbReference type="ARBA" id="ARBA00023125"/>
    </source>
</evidence>
<dbReference type="InterPro" id="IPR036271">
    <property type="entry name" value="Tet_transcr_reg_TetR-rel_C_sf"/>
</dbReference>
<reference evidence="6 7" key="1">
    <citation type="submission" date="2021-01" db="EMBL/GenBank/DDBJ databases">
        <title>Whole genome shotgun sequence of Planotetraspora phitsanulokensis NBRC 104273.</title>
        <authorList>
            <person name="Komaki H."/>
            <person name="Tamura T."/>
        </authorList>
    </citation>
    <scope>NUCLEOTIDE SEQUENCE [LARGE SCALE GENOMIC DNA]</scope>
    <source>
        <strain evidence="6 7">NBRC 104273</strain>
    </source>
</reference>
<keyword evidence="2" id="KW-0238">DNA-binding</keyword>
<dbReference type="InterPro" id="IPR009057">
    <property type="entry name" value="Homeodomain-like_sf"/>
</dbReference>
<dbReference type="SUPFAM" id="SSF48498">
    <property type="entry name" value="Tetracyclin repressor-like, C-terminal domain"/>
    <property type="match status" value="1"/>
</dbReference>
<protein>
    <submittedName>
        <fullName evidence="6">TetR family transcriptional regulator</fullName>
    </submittedName>
</protein>
<dbReference type="Gene3D" id="1.10.10.60">
    <property type="entry name" value="Homeodomain-like"/>
    <property type="match status" value="1"/>
</dbReference>
<evidence type="ECO:0000259" key="5">
    <source>
        <dbReference type="Pfam" id="PF02909"/>
    </source>
</evidence>
<evidence type="ECO:0000313" key="7">
    <source>
        <dbReference type="Proteomes" id="UP000622547"/>
    </source>
</evidence>
<dbReference type="AlphaFoldDB" id="A0A8J3UD02"/>
<accession>A0A8J3UD02</accession>
<evidence type="ECO:0000313" key="6">
    <source>
        <dbReference type="EMBL" id="GII41382.1"/>
    </source>
</evidence>
<dbReference type="Gene3D" id="1.10.357.10">
    <property type="entry name" value="Tetracycline Repressor, domain 2"/>
    <property type="match status" value="1"/>
</dbReference>
<dbReference type="RefSeq" id="WP_204076847.1">
    <property type="nucleotide sequence ID" value="NZ_BAABHI010000007.1"/>
</dbReference>